<organism evidence="3 4">
    <name type="scientific">Ladona fulva</name>
    <name type="common">Scarce chaser dragonfly</name>
    <name type="synonym">Libellula fulva</name>
    <dbReference type="NCBI Taxonomy" id="123851"/>
    <lineage>
        <taxon>Eukaryota</taxon>
        <taxon>Metazoa</taxon>
        <taxon>Ecdysozoa</taxon>
        <taxon>Arthropoda</taxon>
        <taxon>Hexapoda</taxon>
        <taxon>Insecta</taxon>
        <taxon>Pterygota</taxon>
        <taxon>Palaeoptera</taxon>
        <taxon>Odonata</taxon>
        <taxon>Epiprocta</taxon>
        <taxon>Anisoptera</taxon>
        <taxon>Libelluloidea</taxon>
        <taxon>Libellulidae</taxon>
        <taxon>Ladona</taxon>
    </lineage>
</organism>
<evidence type="ECO:0000313" key="3">
    <source>
        <dbReference type="EMBL" id="KAG8223363.1"/>
    </source>
</evidence>
<feature type="transmembrane region" description="Helical" evidence="2">
    <location>
        <begin position="146"/>
        <end position="167"/>
    </location>
</feature>
<keyword evidence="2" id="KW-1133">Transmembrane helix</keyword>
<evidence type="ECO:0000313" key="4">
    <source>
        <dbReference type="Proteomes" id="UP000792457"/>
    </source>
</evidence>
<feature type="region of interest" description="Disordered" evidence="1">
    <location>
        <begin position="15"/>
        <end position="40"/>
    </location>
</feature>
<gene>
    <name evidence="3" type="ORF">J437_LFUL001241</name>
</gene>
<reference evidence="3" key="2">
    <citation type="submission" date="2017-10" db="EMBL/GenBank/DDBJ databases">
        <title>Ladona fulva Genome sequencing and assembly.</title>
        <authorList>
            <person name="Murali S."/>
            <person name="Richards S."/>
            <person name="Bandaranaike D."/>
            <person name="Bellair M."/>
            <person name="Blankenburg K."/>
            <person name="Chao H."/>
            <person name="Dinh H."/>
            <person name="Doddapaneni H."/>
            <person name="Dugan-Rocha S."/>
            <person name="Elkadiri S."/>
            <person name="Gnanaolivu R."/>
            <person name="Hernandez B."/>
            <person name="Skinner E."/>
            <person name="Javaid M."/>
            <person name="Lee S."/>
            <person name="Li M."/>
            <person name="Ming W."/>
            <person name="Munidasa M."/>
            <person name="Muniz J."/>
            <person name="Nguyen L."/>
            <person name="Hughes D."/>
            <person name="Osuji N."/>
            <person name="Pu L.-L."/>
            <person name="Puazo M."/>
            <person name="Qu C."/>
            <person name="Quiroz J."/>
            <person name="Raj R."/>
            <person name="Weissenberger G."/>
            <person name="Xin Y."/>
            <person name="Zou X."/>
            <person name="Han Y."/>
            <person name="Worley K."/>
            <person name="Muzny D."/>
            <person name="Gibbs R."/>
        </authorList>
    </citation>
    <scope>NUCLEOTIDE SEQUENCE</scope>
    <source>
        <strain evidence="3">Sampled in the wild</strain>
    </source>
</reference>
<sequence>MLSIMEELSAKKKRTNNDDLPLVHGCNKRNQSDSTEEKFPKKVEAEVLEDDESSELLDPESTKNSTDAQSIALRLFWKRIMEFYMKFILLVISTICAGLHGQWAGPVTKNFITVFPFSAFCGFSAMLVYIILIYRWWHRMSKHMRMATILFCGTVFCAVGVMELYYLNTHSFTSDGSMYELEYTEENKPITKYYKRVSEGTISSVAFLSFTLTALCLIDAFLLIQ</sequence>
<evidence type="ECO:0000256" key="2">
    <source>
        <dbReference type="SAM" id="Phobius"/>
    </source>
</evidence>
<protein>
    <submittedName>
        <fullName evidence="3">Uncharacterized protein</fullName>
    </submittedName>
</protein>
<feature type="transmembrane region" description="Helical" evidence="2">
    <location>
        <begin position="83"/>
        <end position="105"/>
    </location>
</feature>
<proteinExistence type="predicted"/>
<accession>A0A8K0JZX5</accession>
<keyword evidence="4" id="KW-1185">Reference proteome</keyword>
<dbReference type="EMBL" id="KZ308157">
    <property type="protein sequence ID" value="KAG8223363.1"/>
    <property type="molecule type" value="Genomic_DNA"/>
</dbReference>
<reference evidence="3" key="1">
    <citation type="submission" date="2013-04" db="EMBL/GenBank/DDBJ databases">
        <authorList>
            <person name="Qu J."/>
            <person name="Murali S.C."/>
            <person name="Bandaranaike D."/>
            <person name="Bellair M."/>
            <person name="Blankenburg K."/>
            <person name="Chao H."/>
            <person name="Dinh H."/>
            <person name="Doddapaneni H."/>
            <person name="Downs B."/>
            <person name="Dugan-Rocha S."/>
            <person name="Elkadiri S."/>
            <person name="Gnanaolivu R.D."/>
            <person name="Hernandez B."/>
            <person name="Javaid M."/>
            <person name="Jayaseelan J.C."/>
            <person name="Lee S."/>
            <person name="Li M."/>
            <person name="Ming W."/>
            <person name="Munidasa M."/>
            <person name="Muniz J."/>
            <person name="Nguyen L."/>
            <person name="Ongeri F."/>
            <person name="Osuji N."/>
            <person name="Pu L.-L."/>
            <person name="Puazo M."/>
            <person name="Qu C."/>
            <person name="Quiroz J."/>
            <person name="Raj R."/>
            <person name="Weissenberger G."/>
            <person name="Xin Y."/>
            <person name="Zou X."/>
            <person name="Han Y."/>
            <person name="Richards S."/>
            <person name="Worley K."/>
            <person name="Muzny D."/>
            <person name="Gibbs R."/>
        </authorList>
    </citation>
    <scope>NUCLEOTIDE SEQUENCE</scope>
    <source>
        <strain evidence="3">Sampled in the wild</strain>
    </source>
</reference>
<dbReference type="AlphaFoldDB" id="A0A8K0JZX5"/>
<dbReference type="Proteomes" id="UP000792457">
    <property type="component" value="Unassembled WGS sequence"/>
</dbReference>
<feature type="transmembrane region" description="Helical" evidence="2">
    <location>
        <begin position="202"/>
        <end position="224"/>
    </location>
</feature>
<evidence type="ECO:0000256" key="1">
    <source>
        <dbReference type="SAM" id="MobiDB-lite"/>
    </source>
</evidence>
<keyword evidence="2" id="KW-0812">Transmembrane</keyword>
<feature type="transmembrane region" description="Helical" evidence="2">
    <location>
        <begin position="111"/>
        <end position="134"/>
    </location>
</feature>
<name>A0A8K0JZX5_LADFU</name>
<comment type="caution">
    <text evidence="3">The sequence shown here is derived from an EMBL/GenBank/DDBJ whole genome shotgun (WGS) entry which is preliminary data.</text>
</comment>
<keyword evidence="2" id="KW-0472">Membrane</keyword>